<dbReference type="EMBL" id="CAXAJV020001296">
    <property type="protein sequence ID" value="CAL7947084.1"/>
    <property type="molecule type" value="Genomic_DNA"/>
</dbReference>
<evidence type="ECO:0000313" key="2">
    <source>
        <dbReference type="EMBL" id="CAL7947084.1"/>
    </source>
</evidence>
<gene>
    <name evidence="2" type="ORF">XYLVIOL_LOCUS8156</name>
</gene>
<accession>A0ABP1P4N9</accession>
<dbReference type="Proteomes" id="UP001642520">
    <property type="component" value="Unassembled WGS sequence"/>
</dbReference>
<keyword evidence="3" id="KW-1185">Reference proteome</keyword>
<organism evidence="2 3">
    <name type="scientific">Xylocopa violacea</name>
    <name type="common">Violet carpenter bee</name>
    <name type="synonym">Apis violacea</name>
    <dbReference type="NCBI Taxonomy" id="135666"/>
    <lineage>
        <taxon>Eukaryota</taxon>
        <taxon>Metazoa</taxon>
        <taxon>Ecdysozoa</taxon>
        <taxon>Arthropoda</taxon>
        <taxon>Hexapoda</taxon>
        <taxon>Insecta</taxon>
        <taxon>Pterygota</taxon>
        <taxon>Neoptera</taxon>
        <taxon>Endopterygota</taxon>
        <taxon>Hymenoptera</taxon>
        <taxon>Apocrita</taxon>
        <taxon>Aculeata</taxon>
        <taxon>Apoidea</taxon>
        <taxon>Anthophila</taxon>
        <taxon>Apidae</taxon>
        <taxon>Xylocopa</taxon>
        <taxon>Xylocopa</taxon>
    </lineage>
</organism>
<sequence>MRLGFGSNRVLCCYFTNRSYAKFSGCGGTIMVQLVRVYTPVNIVNIYKTVFTPSRTRHFPLSKGHHSAESAYRCTCARPSCAARSTPTIAGALLFRPMKRLITFREAFPGESIRRGNRFSGGHEVARGYSNRNTTRKSFPRLPRKSYRVSRHAGTQITNGGPDGKTMDMREIRCPNVGETIGTNHSTDSSLIFW</sequence>
<feature type="region of interest" description="Disordered" evidence="1">
    <location>
        <begin position="145"/>
        <end position="168"/>
    </location>
</feature>
<reference evidence="2 3" key="1">
    <citation type="submission" date="2024-08" db="EMBL/GenBank/DDBJ databases">
        <authorList>
            <person name="Will J Nash"/>
            <person name="Angela Man"/>
            <person name="Seanna McTaggart"/>
            <person name="Kendall Baker"/>
            <person name="Tom Barker"/>
            <person name="Leah Catchpole"/>
            <person name="Alex Durrant"/>
            <person name="Karim Gharbi"/>
            <person name="Naomi Irish"/>
            <person name="Gemy Kaithakottil"/>
            <person name="Debby Ku"/>
            <person name="Aaliyah Providence"/>
            <person name="Felix Shaw"/>
            <person name="David Swarbreck"/>
            <person name="Chris Watkins"/>
            <person name="Ann M. McCartney"/>
            <person name="Giulio Formenti"/>
            <person name="Alice Mouton"/>
            <person name="Noel Vella"/>
            <person name="Bjorn M von Reumont"/>
            <person name="Adriana Vella"/>
            <person name="Wilfried Haerty"/>
        </authorList>
    </citation>
    <scope>NUCLEOTIDE SEQUENCE [LARGE SCALE GENOMIC DNA]</scope>
</reference>
<evidence type="ECO:0000313" key="3">
    <source>
        <dbReference type="Proteomes" id="UP001642520"/>
    </source>
</evidence>
<protein>
    <submittedName>
        <fullName evidence="2">Uncharacterized protein</fullName>
    </submittedName>
</protein>
<proteinExistence type="predicted"/>
<evidence type="ECO:0000256" key="1">
    <source>
        <dbReference type="SAM" id="MobiDB-lite"/>
    </source>
</evidence>
<comment type="caution">
    <text evidence="2">The sequence shown here is derived from an EMBL/GenBank/DDBJ whole genome shotgun (WGS) entry which is preliminary data.</text>
</comment>
<name>A0ABP1P4N9_XYLVO</name>